<dbReference type="PIRSF" id="PIRSF000429">
    <property type="entry name" value="Ac-CoA_Ac_transf"/>
    <property type="match status" value="1"/>
</dbReference>
<accession>A0A498R7Y3</accession>
<dbReference type="InterPro" id="IPR020613">
    <property type="entry name" value="Thiolase_CS"/>
</dbReference>
<dbReference type="PROSITE" id="PS00737">
    <property type="entry name" value="THIOLASE_2"/>
    <property type="match status" value="1"/>
</dbReference>
<dbReference type="SUPFAM" id="SSF53901">
    <property type="entry name" value="Thiolase-like"/>
    <property type="match status" value="2"/>
</dbReference>
<dbReference type="NCBIfam" id="TIGR01930">
    <property type="entry name" value="AcCoA-C-Actrans"/>
    <property type="match status" value="1"/>
</dbReference>
<sequence>MREAVIVSAVRTAVGSFNGSLAGFSAVDLGSAVMAEAVKRAKIDAGIVEEVIFGNVLQAGLGQNPARQAAVKAGIPVEVPAYTINKVCGSGLKTVNLAAQAILAGDADVVLAGGMESMSNAPYLLENKARWGYRMGNGKLIDSMIQDGLWCAFNDYHMGITAENVAAQYGISREEQDRLAFESQSKALAAIEDGSFQQEILPLTIKSKKGDKIVAVDEYPKAGTTPDGLQGLRTAFKKDGTVTAGNASGINDGAAALVVMSADKARQLDLKPMARIRSYASGGVDPAIMGMGPVPATRKALAKAGLTIADLDLIEANEAFAAQFLAVGKELGLPKEKVNVNGGAIALGHPIGASGARILVTLLHALEKRDVQLGLATLCIGGGQGVATIVERISCK</sequence>
<evidence type="ECO:0000313" key="9">
    <source>
        <dbReference type="EMBL" id="VBB07030.1"/>
    </source>
</evidence>
<gene>
    <name evidence="9" type="ORF">LUCI_2274</name>
</gene>
<feature type="active site" description="Proton acceptor" evidence="5">
    <location>
        <position position="379"/>
    </location>
</feature>
<dbReference type="InterPro" id="IPR002155">
    <property type="entry name" value="Thiolase"/>
</dbReference>
<comment type="similarity">
    <text evidence="1 6">Belongs to the thiolase-like superfamily. Thiolase family.</text>
</comment>
<dbReference type="PANTHER" id="PTHR18919:SF164">
    <property type="entry name" value="ACETYL-COA ACETYLTRANSFERASE"/>
    <property type="match status" value="1"/>
</dbReference>
<dbReference type="Pfam" id="PF02803">
    <property type="entry name" value="Thiolase_C"/>
    <property type="match status" value="1"/>
</dbReference>
<evidence type="ECO:0000256" key="1">
    <source>
        <dbReference type="ARBA" id="ARBA00010982"/>
    </source>
</evidence>
<dbReference type="AlphaFoldDB" id="A0A498R7Y3"/>
<evidence type="ECO:0000259" key="7">
    <source>
        <dbReference type="Pfam" id="PF00108"/>
    </source>
</evidence>
<evidence type="ECO:0000256" key="3">
    <source>
        <dbReference type="ARBA" id="ARBA00023315"/>
    </source>
</evidence>
<evidence type="ECO:0000259" key="8">
    <source>
        <dbReference type="Pfam" id="PF02803"/>
    </source>
</evidence>
<dbReference type="EMBL" id="UPPP01000070">
    <property type="protein sequence ID" value="VBB07030.1"/>
    <property type="molecule type" value="Genomic_DNA"/>
</dbReference>
<dbReference type="InterPro" id="IPR020617">
    <property type="entry name" value="Thiolase_C"/>
</dbReference>
<dbReference type="Gene3D" id="3.40.47.10">
    <property type="match status" value="2"/>
</dbReference>
<protein>
    <recommendedName>
        <fullName evidence="4">Acetoacetyl-CoA thiolase</fullName>
    </recommendedName>
</protein>
<dbReference type="CDD" id="cd00751">
    <property type="entry name" value="thiolase"/>
    <property type="match status" value="1"/>
</dbReference>
<dbReference type="GO" id="GO:0003988">
    <property type="term" value="F:acetyl-CoA C-acyltransferase activity"/>
    <property type="evidence" value="ECO:0007669"/>
    <property type="project" value="UniProtKB-ARBA"/>
</dbReference>
<dbReference type="InterPro" id="IPR020615">
    <property type="entry name" value="Thiolase_acyl_enz_int_AS"/>
</dbReference>
<dbReference type="InterPro" id="IPR020616">
    <property type="entry name" value="Thiolase_N"/>
</dbReference>
<proteinExistence type="inferred from homology"/>
<dbReference type="Pfam" id="PF00108">
    <property type="entry name" value="Thiolase_N"/>
    <property type="match status" value="1"/>
</dbReference>
<feature type="active site" description="Acyl-thioester intermediate" evidence="5">
    <location>
        <position position="88"/>
    </location>
</feature>
<feature type="domain" description="Thiolase C-terminal" evidence="8">
    <location>
        <begin position="270"/>
        <end position="392"/>
    </location>
</feature>
<dbReference type="PANTHER" id="PTHR18919">
    <property type="entry name" value="ACETYL-COA C-ACYLTRANSFERASE"/>
    <property type="match status" value="1"/>
</dbReference>
<dbReference type="PROSITE" id="PS00099">
    <property type="entry name" value="THIOLASE_3"/>
    <property type="match status" value="1"/>
</dbReference>
<evidence type="ECO:0000256" key="4">
    <source>
        <dbReference type="ARBA" id="ARBA00030755"/>
    </source>
</evidence>
<keyword evidence="2 6" id="KW-0808">Transferase</keyword>
<evidence type="ECO:0000256" key="2">
    <source>
        <dbReference type="ARBA" id="ARBA00022679"/>
    </source>
</evidence>
<evidence type="ECO:0000256" key="6">
    <source>
        <dbReference type="RuleBase" id="RU003557"/>
    </source>
</evidence>
<keyword evidence="10" id="KW-1185">Reference proteome</keyword>
<feature type="active site" description="Proton acceptor" evidence="5">
    <location>
        <position position="349"/>
    </location>
</feature>
<feature type="domain" description="Thiolase N-terminal" evidence="7">
    <location>
        <begin position="5"/>
        <end position="262"/>
    </location>
</feature>
<evidence type="ECO:0000256" key="5">
    <source>
        <dbReference type="PIRSR" id="PIRSR000429-1"/>
    </source>
</evidence>
<dbReference type="InterPro" id="IPR016039">
    <property type="entry name" value="Thiolase-like"/>
</dbReference>
<dbReference type="FunFam" id="3.40.47.10:FF:000010">
    <property type="entry name" value="Acetyl-CoA acetyltransferase (Thiolase)"/>
    <property type="match status" value="1"/>
</dbReference>
<reference evidence="9 10" key="1">
    <citation type="submission" date="2018-06" db="EMBL/GenBank/DDBJ databases">
        <authorList>
            <person name="Strepis N."/>
        </authorList>
    </citation>
    <scope>NUCLEOTIDE SEQUENCE [LARGE SCALE GENOMIC DNA]</scope>
    <source>
        <strain evidence="9">LUCI</strain>
    </source>
</reference>
<dbReference type="Proteomes" id="UP000277811">
    <property type="component" value="Unassembled WGS sequence"/>
</dbReference>
<keyword evidence="3 6" id="KW-0012">Acyltransferase</keyword>
<dbReference type="OrthoDB" id="9764892at2"/>
<organism evidence="9 10">
    <name type="scientific">Lucifera butyrica</name>
    <dbReference type="NCBI Taxonomy" id="1351585"/>
    <lineage>
        <taxon>Bacteria</taxon>
        <taxon>Bacillati</taxon>
        <taxon>Bacillota</taxon>
        <taxon>Negativicutes</taxon>
        <taxon>Veillonellales</taxon>
        <taxon>Veillonellaceae</taxon>
        <taxon>Lucifera</taxon>
    </lineage>
</organism>
<dbReference type="RefSeq" id="WP_122627975.1">
    <property type="nucleotide sequence ID" value="NZ_UPPP01000070.1"/>
</dbReference>
<evidence type="ECO:0000313" key="10">
    <source>
        <dbReference type="Proteomes" id="UP000277811"/>
    </source>
</evidence>
<dbReference type="PROSITE" id="PS00098">
    <property type="entry name" value="THIOLASE_1"/>
    <property type="match status" value="1"/>
</dbReference>
<dbReference type="InterPro" id="IPR020610">
    <property type="entry name" value="Thiolase_AS"/>
</dbReference>
<name>A0A498R7Y3_9FIRM</name>